<protein>
    <submittedName>
        <fullName evidence="3">Uncharacterized protein DUF4124</fullName>
    </submittedName>
</protein>
<feature type="chain" id="PRO_5020498878" evidence="1">
    <location>
        <begin position="22"/>
        <end position="204"/>
    </location>
</feature>
<evidence type="ECO:0000313" key="4">
    <source>
        <dbReference type="Proteomes" id="UP000294887"/>
    </source>
</evidence>
<dbReference type="Proteomes" id="UP000294887">
    <property type="component" value="Unassembled WGS sequence"/>
</dbReference>
<dbReference type="Pfam" id="PF13511">
    <property type="entry name" value="DUF4124"/>
    <property type="match status" value="1"/>
</dbReference>
<organism evidence="3 4">
    <name type="scientific">Cocleimonas flava</name>
    <dbReference type="NCBI Taxonomy" id="634765"/>
    <lineage>
        <taxon>Bacteria</taxon>
        <taxon>Pseudomonadati</taxon>
        <taxon>Pseudomonadota</taxon>
        <taxon>Gammaproteobacteria</taxon>
        <taxon>Thiotrichales</taxon>
        <taxon>Thiotrichaceae</taxon>
        <taxon>Cocleimonas</taxon>
    </lineage>
</organism>
<reference evidence="3 4" key="1">
    <citation type="submission" date="2019-03" db="EMBL/GenBank/DDBJ databases">
        <title>Genomic Encyclopedia of Type Strains, Phase IV (KMG-IV): sequencing the most valuable type-strain genomes for metagenomic binning, comparative biology and taxonomic classification.</title>
        <authorList>
            <person name="Goeker M."/>
        </authorList>
    </citation>
    <scope>NUCLEOTIDE SEQUENCE [LARGE SCALE GENOMIC DNA]</scope>
    <source>
        <strain evidence="3 4">DSM 24830</strain>
    </source>
</reference>
<evidence type="ECO:0000259" key="2">
    <source>
        <dbReference type="Pfam" id="PF13511"/>
    </source>
</evidence>
<dbReference type="RefSeq" id="WP_165874608.1">
    <property type="nucleotide sequence ID" value="NZ_BAAAFU010000008.1"/>
</dbReference>
<keyword evidence="1" id="KW-0732">Signal</keyword>
<dbReference type="InterPro" id="IPR025392">
    <property type="entry name" value="DUF4124"/>
</dbReference>
<gene>
    <name evidence="3" type="ORF">EV695_0753</name>
</gene>
<proteinExistence type="predicted"/>
<feature type="signal peptide" evidence="1">
    <location>
        <begin position="1"/>
        <end position="21"/>
    </location>
</feature>
<dbReference type="EMBL" id="SMFQ01000002">
    <property type="protein sequence ID" value="TCJ88893.1"/>
    <property type="molecule type" value="Genomic_DNA"/>
</dbReference>
<keyword evidence="4" id="KW-1185">Reference proteome</keyword>
<name>A0A4R1F4W7_9GAMM</name>
<dbReference type="AlphaFoldDB" id="A0A4R1F4W7"/>
<comment type="caution">
    <text evidence="3">The sequence shown here is derived from an EMBL/GenBank/DDBJ whole genome shotgun (WGS) entry which is preliminary data.</text>
</comment>
<feature type="domain" description="DUF4124" evidence="2">
    <location>
        <begin position="11"/>
        <end position="54"/>
    </location>
</feature>
<evidence type="ECO:0000256" key="1">
    <source>
        <dbReference type="SAM" id="SignalP"/>
    </source>
</evidence>
<evidence type="ECO:0000313" key="3">
    <source>
        <dbReference type="EMBL" id="TCJ88893.1"/>
    </source>
</evidence>
<accession>A0A4R1F4W7</accession>
<sequence length="204" mass="22388">MKTITHWLLILSCTFATAAMAEGFYKWKDAHGNTQYGDQPPANAKAERMNMPKLTVIENYGEQWKPVNFPKESDPYQQEEKAKATAGAYTTLSFIAPKANQPIRANDGDVSAIISLKPKLKPGHAITFSIDGKEVAKGSSRTNNFTNLARGDHTINVNIINESGKVLKSQSVTFTVLRFSKLFKKNSAVKPATNNNVASSTPNQ</sequence>